<dbReference type="Pfam" id="PF00860">
    <property type="entry name" value="Xan_ur_permease"/>
    <property type="match status" value="1"/>
</dbReference>
<keyword evidence="4 8" id="KW-1003">Cell membrane</keyword>
<dbReference type="PANTHER" id="PTHR43337:SF1">
    <property type="entry name" value="XANTHINE_URACIL PERMEASE C887.17-RELATED"/>
    <property type="match status" value="1"/>
</dbReference>
<accession>A0A662Z8G5</accession>
<evidence type="ECO:0000256" key="5">
    <source>
        <dbReference type="ARBA" id="ARBA00022692"/>
    </source>
</evidence>
<dbReference type="EMBL" id="FOIT01000006">
    <property type="protein sequence ID" value="SEW14437.1"/>
    <property type="molecule type" value="Genomic_DNA"/>
</dbReference>
<dbReference type="PANTHER" id="PTHR43337">
    <property type="entry name" value="XANTHINE/URACIL PERMEASE C887.17-RELATED"/>
    <property type="match status" value="1"/>
</dbReference>
<name>A0A662Z8G5_9STAP</name>
<sequence length="429" mass="45565">MNNFFKLESRGTNVRTEVIAGITTFLTMAYIVVVNPAILSAAGVPFDQVFMATIIAAVVGTLIMALFANYPIAIAPGMGMNAYFVTVVLNQGISYQTVFAAVFFAGVLFILLTFTPLRKSLIAAIPETLKVGITVGIGLFIAFLGLRMSGIIVQNPETFVSFGDITDPVTLLSIIGLFITLTLVARNVKGALFLGMLITGVIGYFANMLDIAGFVSLPSMPVFWDLNIMGVFEQSLYTVIFAFLLVTIFDTTGTTIGVAEQAGLMKDGKLKNANAALQADAISTTVGATFGTTPSSAYIESSAGVQAGGRTGLTTLVVAILFIATIFFTPIVETISGLPAITAPVLIIVGSFMMAGLEKVNWKQFDEAFPAFIVIISMPLTSSIATGIALGFITYPLLKLFSGKGKEVHPLIYVFGVIFVLQLVFFPGH</sequence>
<dbReference type="InterPro" id="IPR045018">
    <property type="entry name" value="Azg-like"/>
</dbReference>
<dbReference type="RefSeq" id="WP_091476054.1">
    <property type="nucleotide sequence ID" value="NZ_FOIT01000006.1"/>
</dbReference>
<evidence type="ECO:0000256" key="3">
    <source>
        <dbReference type="ARBA" id="ARBA00022448"/>
    </source>
</evidence>
<protein>
    <submittedName>
        <fullName evidence="10">Putative MFS transporter, AGZA family, xanthine/uracil permease</fullName>
    </submittedName>
</protein>
<feature type="transmembrane region" description="Helical" evidence="9">
    <location>
        <begin position="165"/>
        <end position="185"/>
    </location>
</feature>
<keyword evidence="5 8" id="KW-0812">Transmembrane</keyword>
<evidence type="ECO:0000256" key="6">
    <source>
        <dbReference type="ARBA" id="ARBA00022989"/>
    </source>
</evidence>
<keyword evidence="3 8" id="KW-0813">Transport</keyword>
<evidence type="ECO:0000256" key="9">
    <source>
        <dbReference type="SAM" id="Phobius"/>
    </source>
</evidence>
<feature type="transmembrane region" description="Helical" evidence="9">
    <location>
        <begin position="410"/>
        <end position="428"/>
    </location>
</feature>
<evidence type="ECO:0000256" key="7">
    <source>
        <dbReference type="ARBA" id="ARBA00023136"/>
    </source>
</evidence>
<feature type="transmembrane region" description="Helical" evidence="9">
    <location>
        <begin position="49"/>
        <end position="73"/>
    </location>
</feature>
<feature type="transmembrane region" description="Helical" evidence="9">
    <location>
        <begin position="235"/>
        <end position="259"/>
    </location>
</feature>
<keyword evidence="6 8" id="KW-1133">Transmembrane helix</keyword>
<feature type="transmembrane region" description="Helical" evidence="9">
    <location>
        <begin position="313"/>
        <end position="332"/>
    </location>
</feature>
<comment type="similarity">
    <text evidence="2 8">Belongs to the nucleobase:cation symporter-2 (NCS2) (TC 2.A.40) family. Azg-like subfamily.</text>
</comment>
<dbReference type="GO" id="GO:0005345">
    <property type="term" value="F:purine nucleobase transmembrane transporter activity"/>
    <property type="evidence" value="ECO:0007669"/>
    <property type="project" value="TreeGrafter"/>
</dbReference>
<dbReference type="AlphaFoldDB" id="A0A662Z8G5"/>
<evidence type="ECO:0000256" key="8">
    <source>
        <dbReference type="PIRNR" id="PIRNR005353"/>
    </source>
</evidence>
<feature type="transmembrane region" description="Helical" evidence="9">
    <location>
        <begin position="192"/>
        <end position="215"/>
    </location>
</feature>
<dbReference type="Proteomes" id="UP000243605">
    <property type="component" value="Unassembled WGS sequence"/>
</dbReference>
<evidence type="ECO:0000313" key="10">
    <source>
        <dbReference type="EMBL" id="SEW14437.1"/>
    </source>
</evidence>
<evidence type="ECO:0000256" key="2">
    <source>
        <dbReference type="ARBA" id="ARBA00005697"/>
    </source>
</evidence>
<feature type="transmembrane region" description="Helical" evidence="9">
    <location>
        <begin position="20"/>
        <end position="42"/>
    </location>
</feature>
<evidence type="ECO:0000256" key="1">
    <source>
        <dbReference type="ARBA" id="ARBA00004651"/>
    </source>
</evidence>
<keyword evidence="7 8" id="KW-0472">Membrane</keyword>
<keyword evidence="11" id="KW-1185">Reference proteome</keyword>
<organism evidence="10 11">
    <name type="scientific">Aliicoccus persicus</name>
    <dbReference type="NCBI Taxonomy" id="930138"/>
    <lineage>
        <taxon>Bacteria</taxon>
        <taxon>Bacillati</taxon>
        <taxon>Bacillota</taxon>
        <taxon>Bacilli</taxon>
        <taxon>Bacillales</taxon>
        <taxon>Staphylococcaceae</taxon>
        <taxon>Aliicoccus</taxon>
    </lineage>
</organism>
<feature type="transmembrane region" description="Helical" evidence="9">
    <location>
        <begin position="338"/>
        <end position="357"/>
    </location>
</feature>
<dbReference type="PIRSF" id="PIRSF005353">
    <property type="entry name" value="PbuG"/>
    <property type="match status" value="1"/>
</dbReference>
<feature type="transmembrane region" description="Helical" evidence="9">
    <location>
        <begin position="93"/>
        <end position="117"/>
    </location>
</feature>
<dbReference type="OrthoDB" id="9808458at2"/>
<feature type="transmembrane region" description="Helical" evidence="9">
    <location>
        <begin position="129"/>
        <end position="153"/>
    </location>
</feature>
<dbReference type="InterPro" id="IPR026033">
    <property type="entry name" value="Azg-like_bact_archaea"/>
</dbReference>
<dbReference type="GO" id="GO:0005886">
    <property type="term" value="C:plasma membrane"/>
    <property type="evidence" value="ECO:0007669"/>
    <property type="project" value="UniProtKB-SubCell"/>
</dbReference>
<evidence type="ECO:0000313" key="11">
    <source>
        <dbReference type="Proteomes" id="UP000243605"/>
    </source>
</evidence>
<gene>
    <name evidence="10" type="ORF">SAMN05192557_1802</name>
</gene>
<feature type="transmembrane region" description="Helical" evidence="9">
    <location>
        <begin position="369"/>
        <end position="398"/>
    </location>
</feature>
<comment type="subcellular location">
    <subcellularLocation>
        <location evidence="1 8">Cell membrane</location>
        <topology evidence="1 8">Multi-pass membrane protein</topology>
    </subcellularLocation>
</comment>
<dbReference type="InterPro" id="IPR006043">
    <property type="entry name" value="NCS2"/>
</dbReference>
<reference evidence="10 11" key="1">
    <citation type="submission" date="2016-10" db="EMBL/GenBank/DDBJ databases">
        <authorList>
            <person name="Varghese N."/>
            <person name="Submissions S."/>
        </authorList>
    </citation>
    <scope>NUCLEOTIDE SEQUENCE [LARGE SCALE GENOMIC DNA]</scope>
    <source>
        <strain evidence="10 11">IBRC-M10081</strain>
    </source>
</reference>
<proteinExistence type="inferred from homology"/>
<evidence type="ECO:0000256" key="4">
    <source>
        <dbReference type="ARBA" id="ARBA00022475"/>
    </source>
</evidence>